<evidence type="ECO:0000313" key="3">
    <source>
        <dbReference type="Proteomes" id="UP000566995"/>
    </source>
</evidence>
<dbReference type="InterPro" id="IPR001646">
    <property type="entry name" value="5peptide_repeat"/>
</dbReference>
<comment type="caution">
    <text evidence="2">The sequence shown here is derived from an EMBL/GenBank/DDBJ whole genome shotgun (WGS) entry which is preliminary data.</text>
</comment>
<protein>
    <submittedName>
        <fullName evidence="2">Uncharacterized protein YjbI with pentapeptide repeats</fullName>
    </submittedName>
</protein>
<dbReference type="Gene3D" id="2.160.20.80">
    <property type="entry name" value="E3 ubiquitin-protein ligase SopA"/>
    <property type="match status" value="1"/>
</dbReference>
<evidence type="ECO:0000313" key="2">
    <source>
        <dbReference type="EMBL" id="MBB4867568.1"/>
    </source>
</evidence>
<dbReference type="PANTHER" id="PTHR47485:SF1">
    <property type="entry name" value="THYLAKOID LUMENAL 17.4 KDA PROTEIN, CHLOROPLASTIC"/>
    <property type="match status" value="1"/>
</dbReference>
<dbReference type="Proteomes" id="UP000566995">
    <property type="component" value="Unassembled WGS sequence"/>
</dbReference>
<dbReference type="RefSeq" id="WP_184597214.1">
    <property type="nucleotide sequence ID" value="NZ_JACHLI010000043.1"/>
</dbReference>
<sequence length="220" mass="24697">MRLRGLPEYTLEQIAELRARWQTPIGLEISQAILARERAGCDDGEDWPVLLEQLPATSAPWPTNNQYLDLRGICLDGEDLQDVRFSFVDVSFGSFKGCQAQRFCLQGSTCIELDLRGTNLKKADLLQIVAPRARFDYCDLTGAVMMCSELQMASFASANLTAAWVNGCNFELANLQGAVLEDLDRFVSVFPDGHRRIAPISEPWIRAWVEVERILADGRR</sequence>
<dbReference type="Pfam" id="PF00805">
    <property type="entry name" value="Pentapeptide"/>
    <property type="match status" value="2"/>
</dbReference>
<evidence type="ECO:0000256" key="1">
    <source>
        <dbReference type="ARBA" id="ARBA00022737"/>
    </source>
</evidence>
<dbReference type="SUPFAM" id="SSF141571">
    <property type="entry name" value="Pentapeptide repeat-like"/>
    <property type="match status" value="1"/>
</dbReference>
<dbReference type="AlphaFoldDB" id="A0A7W7KS91"/>
<keyword evidence="1" id="KW-0677">Repeat</keyword>
<accession>A0A7W7KS91</accession>
<reference evidence="2 3" key="1">
    <citation type="submission" date="2020-08" db="EMBL/GenBank/DDBJ databases">
        <title>Functional genomics of gut bacteria from endangered species of beetles.</title>
        <authorList>
            <person name="Carlos-Shanley C."/>
        </authorList>
    </citation>
    <scope>NUCLEOTIDE SEQUENCE [LARGE SCALE GENOMIC DNA]</scope>
    <source>
        <strain evidence="2 3">S00179</strain>
    </source>
</reference>
<proteinExistence type="predicted"/>
<dbReference type="PANTHER" id="PTHR47485">
    <property type="entry name" value="THYLAKOID LUMENAL 17.4 KDA PROTEIN, CHLOROPLASTIC"/>
    <property type="match status" value="1"/>
</dbReference>
<gene>
    <name evidence="2" type="ORF">HNP46_006482</name>
</gene>
<name>A0A7W7KS91_PSENT</name>
<dbReference type="EMBL" id="JACHLI010000043">
    <property type="protein sequence ID" value="MBB4867568.1"/>
    <property type="molecule type" value="Genomic_DNA"/>
</dbReference>
<organism evidence="2 3">
    <name type="scientific">Pseudomonas nitroreducens</name>
    <dbReference type="NCBI Taxonomy" id="46680"/>
    <lineage>
        <taxon>Bacteria</taxon>
        <taxon>Pseudomonadati</taxon>
        <taxon>Pseudomonadota</taxon>
        <taxon>Gammaproteobacteria</taxon>
        <taxon>Pseudomonadales</taxon>
        <taxon>Pseudomonadaceae</taxon>
        <taxon>Pseudomonas</taxon>
    </lineage>
</organism>